<feature type="compositionally biased region" description="Low complexity" evidence="1">
    <location>
        <begin position="279"/>
        <end position="297"/>
    </location>
</feature>
<evidence type="ECO:0000256" key="2">
    <source>
        <dbReference type="SAM" id="Phobius"/>
    </source>
</evidence>
<evidence type="ECO:0000313" key="3">
    <source>
        <dbReference type="EMBL" id="CAI6300163.1"/>
    </source>
</evidence>
<keyword evidence="4" id="KW-1185">Reference proteome</keyword>
<keyword evidence="2" id="KW-1133">Transmembrane helix</keyword>
<feature type="compositionally biased region" description="Low complexity" evidence="1">
    <location>
        <begin position="73"/>
        <end position="84"/>
    </location>
</feature>
<feature type="region of interest" description="Disordered" evidence="1">
    <location>
        <begin position="175"/>
        <end position="382"/>
    </location>
</feature>
<organism evidence="3 4">
    <name type="scientific">Periconia digitata</name>
    <dbReference type="NCBI Taxonomy" id="1303443"/>
    <lineage>
        <taxon>Eukaryota</taxon>
        <taxon>Fungi</taxon>
        <taxon>Dikarya</taxon>
        <taxon>Ascomycota</taxon>
        <taxon>Pezizomycotina</taxon>
        <taxon>Dothideomycetes</taxon>
        <taxon>Pleosporomycetidae</taxon>
        <taxon>Pleosporales</taxon>
        <taxon>Massarineae</taxon>
        <taxon>Periconiaceae</taxon>
        <taxon>Periconia</taxon>
    </lineage>
</organism>
<keyword evidence="2" id="KW-0472">Membrane</keyword>
<dbReference type="Proteomes" id="UP001152607">
    <property type="component" value="Unassembled WGS sequence"/>
</dbReference>
<feature type="compositionally biased region" description="Basic and acidic residues" evidence="1">
    <location>
        <begin position="235"/>
        <end position="246"/>
    </location>
</feature>
<feature type="region of interest" description="Disordered" evidence="1">
    <location>
        <begin position="73"/>
        <end position="98"/>
    </location>
</feature>
<proteinExistence type="predicted"/>
<sequence length="518" mass="57221">MPATGLRRRVDPVKYVVVPRKAEEAMEEEVRVEPDATSIVEHLIRRIDEEQQSQISAVPSLTVPLNKRTYSSSSSVSNTLSSASGTVTVPSLRQEDDDDAAVVVTFTAAPPGRPPPGGHPQGHKGGISESTQHLLIAAGSIGATIIIVMTILGIRAMRKRGITFLEALQAARYQITHGGPPPPPKQPTPTEFWPDAKEKQSSEYGSIRSESVKAPQAAMARSASHRSQKPIAPLDRSDSFNLDRKGSHASINEPKSFYLQSPPPARDNSQRRKDSGSQPSNAPNSSANNTSNRNTRSMYDEESELEYADPQQNRAMSPLPPPPTFKQFLSNRPSGSVKQGIENMMSRFSWTNSNAPQTPHEPSRDTKTSQVNRDSYMTSRSSVPRFRTVDSWVNQQTNRLEERKLKEQFRLTSTTVTSQDLEERDVVPEVPAVPAMPKNVQALRDSSAQLSSQLPNRRPVTPPGLPGRNVKHQRQDTRTTVDTAPVFRQHPGDEVRFSTKSDVPSEILDRGQRDDVLK</sequence>
<accession>A0A9W4U7W3</accession>
<feature type="region of interest" description="Disordered" evidence="1">
    <location>
        <begin position="108"/>
        <end position="127"/>
    </location>
</feature>
<feature type="compositionally biased region" description="Polar residues" evidence="1">
    <location>
        <begin position="327"/>
        <end position="337"/>
    </location>
</feature>
<evidence type="ECO:0000256" key="1">
    <source>
        <dbReference type="SAM" id="MobiDB-lite"/>
    </source>
</evidence>
<dbReference type="OrthoDB" id="5411141at2759"/>
<feature type="compositionally biased region" description="Polar residues" evidence="1">
    <location>
        <begin position="368"/>
        <end position="382"/>
    </location>
</feature>
<feature type="compositionally biased region" description="Basic and acidic residues" evidence="1">
    <location>
        <begin position="507"/>
        <end position="518"/>
    </location>
</feature>
<feature type="region of interest" description="Disordered" evidence="1">
    <location>
        <begin position="444"/>
        <end position="518"/>
    </location>
</feature>
<reference evidence="3" key="1">
    <citation type="submission" date="2023-01" db="EMBL/GenBank/DDBJ databases">
        <authorList>
            <person name="Van Ghelder C."/>
            <person name="Rancurel C."/>
        </authorList>
    </citation>
    <scope>NUCLEOTIDE SEQUENCE</scope>
    <source>
        <strain evidence="3">CNCM I-4278</strain>
    </source>
</reference>
<feature type="transmembrane region" description="Helical" evidence="2">
    <location>
        <begin position="134"/>
        <end position="154"/>
    </location>
</feature>
<keyword evidence="2" id="KW-0812">Transmembrane</keyword>
<gene>
    <name evidence="3" type="ORF">PDIGIT_LOCUS2805</name>
</gene>
<evidence type="ECO:0000313" key="4">
    <source>
        <dbReference type="Proteomes" id="UP001152607"/>
    </source>
</evidence>
<feature type="compositionally biased region" description="Basic and acidic residues" evidence="1">
    <location>
        <begin position="490"/>
        <end position="499"/>
    </location>
</feature>
<feature type="compositionally biased region" description="Polar residues" evidence="1">
    <location>
        <begin position="346"/>
        <end position="357"/>
    </location>
</feature>
<feature type="compositionally biased region" description="Polar residues" evidence="1">
    <location>
        <begin position="444"/>
        <end position="455"/>
    </location>
</feature>
<name>A0A9W4U7W3_9PLEO</name>
<comment type="caution">
    <text evidence="3">The sequence shown here is derived from an EMBL/GenBank/DDBJ whole genome shotgun (WGS) entry which is preliminary data.</text>
</comment>
<dbReference type="AlphaFoldDB" id="A0A9W4U7W3"/>
<protein>
    <submittedName>
        <fullName evidence="3">Uncharacterized protein</fullName>
    </submittedName>
</protein>
<dbReference type="EMBL" id="CAOQHR010000002">
    <property type="protein sequence ID" value="CAI6300163.1"/>
    <property type="molecule type" value="Genomic_DNA"/>
</dbReference>